<dbReference type="InterPro" id="IPR050166">
    <property type="entry name" value="ABC_transporter_ATP-bind"/>
</dbReference>
<keyword evidence="3" id="KW-0813">Transport</keyword>
<dbReference type="Gene3D" id="3.40.50.300">
    <property type="entry name" value="P-loop containing nucleotide triphosphate hydrolases"/>
    <property type="match status" value="1"/>
</dbReference>
<dbReference type="InterPro" id="IPR017871">
    <property type="entry name" value="ABC_transporter-like_CS"/>
</dbReference>
<dbReference type="SUPFAM" id="SSF52540">
    <property type="entry name" value="P-loop containing nucleoside triphosphate hydrolases"/>
    <property type="match status" value="1"/>
</dbReference>
<dbReference type="EMBL" id="CAACVJ010000404">
    <property type="protein sequence ID" value="VEP16552.1"/>
    <property type="molecule type" value="Genomic_DNA"/>
</dbReference>
<evidence type="ECO:0000256" key="1">
    <source>
        <dbReference type="ARBA" id="ARBA00004417"/>
    </source>
</evidence>
<dbReference type="Proteomes" id="UP000320055">
    <property type="component" value="Unassembled WGS sequence"/>
</dbReference>
<evidence type="ECO:0000256" key="3">
    <source>
        <dbReference type="ARBA" id="ARBA00022448"/>
    </source>
</evidence>
<dbReference type="PROSITE" id="PS50893">
    <property type="entry name" value="ABC_TRANSPORTER_2"/>
    <property type="match status" value="1"/>
</dbReference>
<reference evidence="5 6" key="1">
    <citation type="submission" date="2019-01" db="EMBL/GenBank/DDBJ databases">
        <authorList>
            <person name="Brito A."/>
        </authorList>
    </citation>
    <scope>NUCLEOTIDE SEQUENCE [LARGE SCALE GENOMIC DNA]</scope>
    <source>
        <strain evidence="5">1</strain>
    </source>
</reference>
<dbReference type="GO" id="GO:0005886">
    <property type="term" value="C:plasma membrane"/>
    <property type="evidence" value="ECO:0007669"/>
    <property type="project" value="UniProtKB-SubCell"/>
</dbReference>
<proteinExistence type="inferred from homology"/>
<accession>A0A563VYM0</accession>
<name>A0A563VYM0_9CYAN</name>
<feature type="domain" description="ABC transporter" evidence="4">
    <location>
        <begin position="1"/>
        <end position="171"/>
    </location>
</feature>
<dbReference type="InterPro" id="IPR027417">
    <property type="entry name" value="P-loop_NTPase"/>
</dbReference>
<evidence type="ECO:0000313" key="5">
    <source>
        <dbReference type="EMBL" id="VEP16552.1"/>
    </source>
</evidence>
<organism evidence="5 6">
    <name type="scientific">Hyella patelloides LEGE 07179</name>
    <dbReference type="NCBI Taxonomy" id="945734"/>
    <lineage>
        <taxon>Bacteria</taxon>
        <taxon>Bacillati</taxon>
        <taxon>Cyanobacteriota</taxon>
        <taxon>Cyanophyceae</taxon>
        <taxon>Pleurocapsales</taxon>
        <taxon>Hyellaceae</taxon>
        <taxon>Hyella</taxon>
    </lineage>
</organism>
<dbReference type="GO" id="GO:0016887">
    <property type="term" value="F:ATP hydrolysis activity"/>
    <property type="evidence" value="ECO:0007669"/>
    <property type="project" value="InterPro"/>
</dbReference>
<dbReference type="PROSITE" id="PS00211">
    <property type="entry name" value="ABC_TRANSPORTER_1"/>
    <property type="match status" value="1"/>
</dbReference>
<dbReference type="PANTHER" id="PTHR42788">
    <property type="entry name" value="TAURINE IMPORT ATP-BINDING PROTEIN-RELATED"/>
    <property type="match status" value="1"/>
</dbReference>
<protein>
    <recommendedName>
        <fullName evidence="4">ABC transporter domain-containing protein</fullName>
    </recommendedName>
</protein>
<evidence type="ECO:0000259" key="4">
    <source>
        <dbReference type="PROSITE" id="PS50893"/>
    </source>
</evidence>
<dbReference type="AlphaFoldDB" id="A0A563VYM0"/>
<evidence type="ECO:0000313" key="6">
    <source>
        <dbReference type="Proteomes" id="UP000320055"/>
    </source>
</evidence>
<sequence length="194" mass="22299">MIDEQAVTKPGADRGFVFQQYSLLPWKTTSQNVEFGLRIKGIAKAKRRELVNEYLNRVGLYKHRDSYPHQLSGGMKQRASIVRALINSPSVLLMDEPFSALDAQTRYMMQELLMEIWNDFKTTVIFVTHDIEEAVLLGDRILVMGVNPGHIKEDIAINLKRPRHINDTLTPEFIQISRQVLATIREETLKSMEC</sequence>
<dbReference type="Pfam" id="PF00005">
    <property type="entry name" value="ABC_tran"/>
    <property type="match status" value="1"/>
</dbReference>
<dbReference type="GO" id="GO:0005524">
    <property type="term" value="F:ATP binding"/>
    <property type="evidence" value="ECO:0007669"/>
    <property type="project" value="InterPro"/>
</dbReference>
<dbReference type="PANTHER" id="PTHR42788:SF13">
    <property type="entry name" value="ALIPHATIC SULFONATES IMPORT ATP-BINDING PROTEIN SSUB"/>
    <property type="match status" value="1"/>
</dbReference>
<evidence type="ECO:0000256" key="2">
    <source>
        <dbReference type="ARBA" id="ARBA00009440"/>
    </source>
</evidence>
<comment type="similarity">
    <text evidence="2">Belongs to the ABC transporter superfamily. Nitrate/nitrite/cyanate uptake transporter (NitT) (TC 3.A.1.16) family.</text>
</comment>
<keyword evidence="6" id="KW-1185">Reference proteome</keyword>
<dbReference type="InterPro" id="IPR003439">
    <property type="entry name" value="ABC_transporter-like_ATP-bd"/>
</dbReference>
<gene>
    <name evidence="5" type="ORF">H1P_4620003</name>
</gene>
<comment type="subcellular location">
    <subcellularLocation>
        <location evidence="1">Cell inner membrane</location>
        <topology evidence="1">Peripheral membrane protein</topology>
    </subcellularLocation>
</comment>